<evidence type="ECO:0000256" key="1">
    <source>
        <dbReference type="SAM" id="SignalP"/>
    </source>
</evidence>
<organism evidence="3 4">
    <name type="scientific">Chryseobacterium formosus</name>
    <dbReference type="NCBI Taxonomy" id="1537363"/>
    <lineage>
        <taxon>Bacteria</taxon>
        <taxon>Pseudomonadati</taxon>
        <taxon>Bacteroidota</taxon>
        <taxon>Flavobacteriia</taxon>
        <taxon>Flavobacteriales</taxon>
        <taxon>Weeksellaceae</taxon>
        <taxon>Chryseobacterium group</taxon>
        <taxon>Chryseobacterium</taxon>
    </lineage>
</organism>
<dbReference type="InterPro" id="IPR009739">
    <property type="entry name" value="LprI-like_N"/>
</dbReference>
<dbReference type="Proteomes" id="UP001073122">
    <property type="component" value="Unassembled WGS sequence"/>
</dbReference>
<evidence type="ECO:0000313" key="3">
    <source>
        <dbReference type="EMBL" id="MCX8524286.1"/>
    </source>
</evidence>
<gene>
    <name evidence="3" type="ORF">OF897_10225</name>
</gene>
<reference evidence="3" key="1">
    <citation type="submission" date="2022-10" db="EMBL/GenBank/DDBJ databases">
        <title>Chryseobacterium sp. nov., a novel bacterial species.</title>
        <authorList>
            <person name="Cao Y."/>
        </authorList>
    </citation>
    <scope>NUCLEOTIDE SEQUENCE</scope>
    <source>
        <strain evidence="3">CCTCC AB2015118</strain>
    </source>
</reference>
<keyword evidence="4" id="KW-1185">Reference proteome</keyword>
<proteinExistence type="predicted"/>
<evidence type="ECO:0000259" key="2">
    <source>
        <dbReference type="Pfam" id="PF07007"/>
    </source>
</evidence>
<dbReference type="RefSeq" id="WP_267265589.1">
    <property type="nucleotide sequence ID" value="NZ_JAOVZW010000011.1"/>
</dbReference>
<evidence type="ECO:0000313" key="4">
    <source>
        <dbReference type="Proteomes" id="UP001073122"/>
    </source>
</evidence>
<comment type="caution">
    <text evidence="3">The sequence shown here is derived from an EMBL/GenBank/DDBJ whole genome shotgun (WGS) entry which is preliminary data.</text>
</comment>
<dbReference type="PANTHER" id="PTHR39176">
    <property type="entry name" value="PERIPLASMIC PROTEIN-RELATED"/>
    <property type="match status" value="1"/>
</dbReference>
<dbReference type="EMBL" id="JAOVZW010000011">
    <property type="protein sequence ID" value="MCX8524286.1"/>
    <property type="molecule type" value="Genomic_DNA"/>
</dbReference>
<dbReference type="PANTHER" id="PTHR39176:SF1">
    <property type="entry name" value="PERIPLASMIC PROTEIN"/>
    <property type="match status" value="1"/>
</dbReference>
<keyword evidence="1" id="KW-0732">Signal</keyword>
<feature type="domain" description="Lysozyme inhibitor LprI-like N-terminal" evidence="2">
    <location>
        <begin position="46"/>
        <end position="135"/>
    </location>
</feature>
<protein>
    <submittedName>
        <fullName evidence="3">DUF1311 domain-containing protein</fullName>
    </submittedName>
</protein>
<feature type="chain" id="PRO_5047019299" evidence="1">
    <location>
        <begin position="24"/>
        <end position="144"/>
    </location>
</feature>
<accession>A0ABT3XQ87</accession>
<name>A0ABT3XQ87_9FLAO</name>
<sequence length="144" mass="17225">MSKNVMKNTIILILVFLSISVFSQSKNQQENFIDAAESKCLDKKDISNAEIRNCTIKATQSWDNELNKYYNLLKSKLPKETFEALKESQKQWMIYRDKEYLLISKFYFELKQGTMWYTIAENKKKEIVKSRALELQMYFENLEY</sequence>
<dbReference type="Gene3D" id="1.20.1270.180">
    <property type="match status" value="1"/>
</dbReference>
<dbReference type="Pfam" id="PF07007">
    <property type="entry name" value="LprI"/>
    <property type="match status" value="1"/>
</dbReference>
<feature type="signal peptide" evidence="1">
    <location>
        <begin position="1"/>
        <end position="23"/>
    </location>
</feature>